<dbReference type="PROSITE" id="PS51257">
    <property type="entry name" value="PROKAR_LIPOPROTEIN"/>
    <property type="match status" value="1"/>
</dbReference>
<evidence type="ECO:0000313" key="2">
    <source>
        <dbReference type="EMBL" id="MFD2966938.1"/>
    </source>
</evidence>
<dbReference type="SUPFAM" id="SSF117281">
    <property type="entry name" value="Kelch motif"/>
    <property type="match status" value="1"/>
</dbReference>
<dbReference type="PANTHER" id="PTHR45632">
    <property type="entry name" value="LD33804P"/>
    <property type="match status" value="1"/>
</dbReference>
<proteinExistence type="predicted"/>
<evidence type="ECO:0000259" key="1">
    <source>
        <dbReference type="Pfam" id="PF01833"/>
    </source>
</evidence>
<reference evidence="3" key="1">
    <citation type="journal article" date="2019" name="Int. J. Syst. Evol. Microbiol.">
        <title>The Global Catalogue of Microorganisms (GCM) 10K type strain sequencing project: providing services to taxonomists for standard genome sequencing and annotation.</title>
        <authorList>
            <consortium name="The Broad Institute Genomics Platform"/>
            <consortium name="The Broad Institute Genome Sequencing Center for Infectious Disease"/>
            <person name="Wu L."/>
            <person name="Ma J."/>
        </authorList>
    </citation>
    <scope>NUCLEOTIDE SEQUENCE [LARGE SCALE GENOMIC DNA]</scope>
    <source>
        <strain evidence="3">KCTC 22814</strain>
    </source>
</reference>
<dbReference type="EMBL" id="JBHUPB010000004">
    <property type="protein sequence ID" value="MFD2966938.1"/>
    <property type="molecule type" value="Genomic_DNA"/>
</dbReference>
<dbReference type="Proteomes" id="UP001597525">
    <property type="component" value="Unassembled WGS sequence"/>
</dbReference>
<dbReference type="SUPFAM" id="SSF81296">
    <property type="entry name" value="E set domains"/>
    <property type="match status" value="1"/>
</dbReference>
<dbReference type="InterPro" id="IPR013783">
    <property type="entry name" value="Ig-like_fold"/>
</dbReference>
<evidence type="ECO:0000313" key="3">
    <source>
        <dbReference type="Proteomes" id="UP001597525"/>
    </source>
</evidence>
<dbReference type="RefSeq" id="WP_320182636.1">
    <property type="nucleotide sequence ID" value="NZ_CP138332.1"/>
</dbReference>
<dbReference type="InterPro" id="IPR002909">
    <property type="entry name" value="IPT_dom"/>
</dbReference>
<protein>
    <submittedName>
        <fullName evidence="2">IPT/TIG domain-containing protein</fullName>
    </submittedName>
</protein>
<dbReference type="InterPro" id="IPR014756">
    <property type="entry name" value="Ig_E-set"/>
</dbReference>
<organism evidence="2 3">
    <name type="scientific">Sphingobacterium bambusae</name>
    <dbReference type="NCBI Taxonomy" id="662858"/>
    <lineage>
        <taxon>Bacteria</taxon>
        <taxon>Pseudomonadati</taxon>
        <taxon>Bacteroidota</taxon>
        <taxon>Sphingobacteriia</taxon>
        <taxon>Sphingobacteriales</taxon>
        <taxon>Sphingobacteriaceae</taxon>
        <taxon>Sphingobacterium</taxon>
    </lineage>
</organism>
<dbReference type="InterPro" id="IPR015915">
    <property type="entry name" value="Kelch-typ_b-propeller"/>
</dbReference>
<keyword evidence="3" id="KW-1185">Reference proteome</keyword>
<accession>A0ABW6BBQ3</accession>
<sequence length="673" mass="76468">MSKFYFGCLLAVFLLFGGCKKEAEPLVPIQQEKQPDIEVLEPMLLADGGVRLSVKVNSVPLEMVYGYGLLISKDSLFREVGISRSFELPMRVKTYHYDLPAGLEQGVVYYYTYQINLGLQQVSQRKSFTFGKESKVSIDSISPRSAGIGDTLKVYGKFKDYTFNKVSIGDSSMYFIRKEENVIEVPVQEKTPVGKNTISLFTAYQRVVADSLFTLLAPRILSLPQETAVGEELVIQGEYFSRYAGQNKVFINDVEVAVKSFSRSRISVIVPNSITSASLRVAVRANKQTAVSEGVVKIRAPKIVQLPAAIRINQNHTLQFEELPNVKVEIRLDDQLLSMNYRYDQGGYNYLSIIAPIVDYPNRKPKFTLKYLDQTIVLKSEIDILDRWRLIARSVPFEEVNTLGTFNINDNIFIVSTPKDYMGESIYYIWQFDSSSNTFSRIEIPYATEFPTFSAYGESIYMYSGKLTDNFYQYNTVSRSWKKLADYSAPQRHAGVMNSVKGNLYITTGQNPGDFWNPVEDPSLYRYSIQLNQWKRMEADYPTPWSTLYDNRFKGTSMVIGDEFYVIGGGRTTGNVEVYAFNTMSGHWGRKADYDAVMHASAVAKNGYGILLSNNTLKRYDPIQDSWTKLDEYLMPFVYSGHDYPVPMFSKAGSLYVVYGGLFFKMKLTDVLP</sequence>
<dbReference type="Gene3D" id="2.120.10.80">
    <property type="entry name" value="Kelch-type beta propeller"/>
    <property type="match status" value="1"/>
</dbReference>
<feature type="domain" description="IPT/TIG" evidence="1">
    <location>
        <begin position="224"/>
        <end position="289"/>
    </location>
</feature>
<comment type="caution">
    <text evidence="2">The sequence shown here is derived from an EMBL/GenBank/DDBJ whole genome shotgun (WGS) entry which is preliminary data.</text>
</comment>
<dbReference type="Gene3D" id="2.60.40.10">
    <property type="entry name" value="Immunoglobulins"/>
    <property type="match status" value="2"/>
</dbReference>
<gene>
    <name evidence="2" type="ORF">ACFS7Y_06045</name>
</gene>
<dbReference type="Pfam" id="PF01833">
    <property type="entry name" value="TIG"/>
    <property type="match status" value="1"/>
</dbReference>
<name>A0ABW6BBQ3_9SPHI</name>